<accession>A0A0J5X1Y7</accession>
<protein>
    <submittedName>
        <fullName evidence="1">Uncharacterized protein</fullName>
    </submittedName>
</protein>
<dbReference type="PATRIC" id="fig|292.27.peg.2982"/>
<dbReference type="Proteomes" id="UP000036338">
    <property type="component" value="Unassembled WGS sequence"/>
</dbReference>
<reference evidence="1 2" key="1">
    <citation type="submission" date="2015-05" db="EMBL/GenBank/DDBJ databases">
        <title>Draft genome of Burkholderia cepacia LK29.</title>
        <authorList>
            <person name="Chan X.Y."/>
        </authorList>
    </citation>
    <scope>NUCLEOTIDE SEQUENCE [LARGE SCALE GENOMIC DNA]</scope>
    <source>
        <strain evidence="1 2">LK29</strain>
    </source>
</reference>
<proteinExistence type="predicted"/>
<dbReference type="RefSeq" id="WP_048246447.1">
    <property type="nucleotide sequence ID" value="NZ_LDWR01000024.1"/>
</dbReference>
<comment type="caution">
    <text evidence="1">The sequence shown here is derived from an EMBL/GenBank/DDBJ whole genome shotgun (WGS) entry which is preliminary data.</text>
</comment>
<dbReference type="EMBL" id="LDWR01000024">
    <property type="protein sequence ID" value="KML57062.1"/>
    <property type="molecule type" value="Genomic_DNA"/>
</dbReference>
<name>A0A0J5X1Y7_BURCE</name>
<sequence length="168" mass="18745">MRLIVSAYSGLEQLDHPRTNDNGDPVDVFCVRLDAAPRFPRRASDLDMACIYRYRNSFEFGAGTYVMHDIFRERLAEIANYPAISIGASRICHTNGAIAEASGPFKELIDFSITSGTIGPRACAKLADDFSRFIGAVDAEHDHLFAELYRNWYFAFCLAEHNGAVQLS</sequence>
<dbReference type="AlphaFoldDB" id="A0A0J5X1Y7"/>
<gene>
    <name evidence="1" type="ORF">VL15_15205</name>
</gene>
<evidence type="ECO:0000313" key="1">
    <source>
        <dbReference type="EMBL" id="KML57062.1"/>
    </source>
</evidence>
<organism evidence="1 2">
    <name type="scientific">Burkholderia cepacia</name>
    <name type="common">Pseudomonas cepacia</name>
    <dbReference type="NCBI Taxonomy" id="292"/>
    <lineage>
        <taxon>Bacteria</taxon>
        <taxon>Pseudomonadati</taxon>
        <taxon>Pseudomonadota</taxon>
        <taxon>Betaproteobacteria</taxon>
        <taxon>Burkholderiales</taxon>
        <taxon>Burkholderiaceae</taxon>
        <taxon>Burkholderia</taxon>
        <taxon>Burkholderia cepacia complex</taxon>
    </lineage>
</organism>
<evidence type="ECO:0000313" key="2">
    <source>
        <dbReference type="Proteomes" id="UP000036338"/>
    </source>
</evidence>